<dbReference type="STRING" id="1486859.SAMN05444273_10146"/>
<dbReference type="RefSeq" id="WP_073138655.1">
    <property type="nucleotide sequence ID" value="NZ_FQUV01000001.1"/>
</dbReference>
<dbReference type="AlphaFoldDB" id="A0A1M4SEL3"/>
<evidence type="ECO:0000313" key="1">
    <source>
        <dbReference type="EMBL" id="SHE30649.1"/>
    </source>
</evidence>
<keyword evidence="2" id="KW-1185">Reference proteome</keyword>
<evidence type="ECO:0008006" key="3">
    <source>
        <dbReference type="Google" id="ProtNLM"/>
    </source>
</evidence>
<proteinExistence type="predicted"/>
<name>A0A1M4SEL3_9RHOB</name>
<gene>
    <name evidence="1" type="ORF">SAMN05444273_10146</name>
</gene>
<dbReference type="Proteomes" id="UP000184144">
    <property type="component" value="Unassembled WGS sequence"/>
</dbReference>
<reference evidence="2" key="1">
    <citation type="submission" date="2016-11" db="EMBL/GenBank/DDBJ databases">
        <authorList>
            <person name="Varghese N."/>
            <person name="Submissions S."/>
        </authorList>
    </citation>
    <scope>NUCLEOTIDE SEQUENCE [LARGE SCALE GENOMIC DNA]</scope>
    <source>
        <strain evidence="2">DSM 100566</strain>
    </source>
</reference>
<sequence length="171" mass="19055">MPSISTPPLPEDALLRRYENGAGHYTDCFMVTVPGTVELPQFIEAFYTAPLFRSERVILKYAVKRPSTDKDASDIAYGRTVAFAAWTVEVRTENQLLMCDMASKTRSWFMVDKVRDGTRLYFGSAVTADKKTGRLGFLFNALLPLHKLYSRALLKGATTHLNQGLAQAAAQ</sequence>
<accession>A0A1M4SEL3</accession>
<protein>
    <recommendedName>
        <fullName evidence="3">Polyketide cyclase / dehydrase and lipid transport</fullName>
    </recommendedName>
</protein>
<organism evidence="1 2">
    <name type="scientific">Litoreibacter ascidiaceicola</name>
    <dbReference type="NCBI Taxonomy" id="1486859"/>
    <lineage>
        <taxon>Bacteria</taxon>
        <taxon>Pseudomonadati</taxon>
        <taxon>Pseudomonadota</taxon>
        <taxon>Alphaproteobacteria</taxon>
        <taxon>Rhodobacterales</taxon>
        <taxon>Roseobacteraceae</taxon>
        <taxon>Litoreibacter</taxon>
    </lineage>
</organism>
<evidence type="ECO:0000313" key="2">
    <source>
        <dbReference type="Proteomes" id="UP000184144"/>
    </source>
</evidence>
<dbReference type="EMBL" id="FQUV01000001">
    <property type="protein sequence ID" value="SHE30649.1"/>
    <property type="molecule type" value="Genomic_DNA"/>
</dbReference>